<protein>
    <recommendedName>
        <fullName evidence="4">Transmembrane protein</fullName>
    </recommendedName>
</protein>
<feature type="transmembrane region" description="Helical" evidence="1">
    <location>
        <begin position="482"/>
        <end position="504"/>
    </location>
</feature>
<gene>
    <name evidence="2" type="ORF">B0T25DRAFT_608893</name>
</gene>
<sequence>MSSSAEPQPNTYMLGAIFDQPTAYGSIRAIAVESKTGDNLISLYSVLVSLMFIPAWKMACRLADHLFHEDIEILKNASAPPWDQSRAKFLAAFTMPWENMAATVGRAKKSTGQQVALFTFALAFFFSSLVAGVLVPPLLVIGTVAPVQPNVVYFPTQPLGLNSADGLKYQALIAPAAVRAVGGVGAAQARGGVSVETNLLPISVGTEPVLQVDYSYAVTGLDFGLQRLSQLTQTVQGSCVTNYDWVSGPDGTEEFDFYHLWNLPNEVVAVSRNQSLHPPWATMHKHPNTKQTTETSGNNSYAVVVHSVDRTSFTTSADPWYSTTQGAGDPLTALYIGPYQVRPGRPPLSCWQKDTWSFRGEMVNSVFNLGNLTDIDMPPEWHDFLRIQFAAPKIVDIGISLGRSTLVSSTTYLDRITVANFDADSSKLERDMERLVWTAYVASCDIFRESTMVVERYNIPNGAANSDRAAQFVLSTSAVSTLSLSVLIAVPAVCATLWILQIFLL</sequence>
<evidence type="ECO:0008006" key="4">
    <source>
        <dbReference type="Google" id="ProtNLM"/>
    </source>
</evidence>
<evidence type="ECO:0000313" key="3">
    <source>
        <dbReference type="Proteomes" id="UP001275084"/>
    </source>
</evidence>
<feature type="transmembrane region" description="Helical" evidence="1">
    <location>
        <begin position="115"/>
        <end position="139"/>
    </location>
</feature>
<evidence type="ECO:0000313" key="2">
    <source>
        <dbReference type="EMBL" id="KAK3348703.1"/>
    </source>
</evidence>
<keyword evidence="1" id="KW-0472">Membrane</keyword>
<proteinExistence type="predicted"/>
<organism evidence="2 3">
    <name type="scientific">Lasiosphaeria hispida</name>
    <dbReference type="NCBI Taxonomy" id="260671"/>
    <lineage>
        <taxon>Eukaryota</taxon>
        <taxon>Fungi</taxon>
        <taxon>Dikarya</taxon>
        <taxon>Ascomycota</taxon>
        <taxon>Pezizomycotina</taxon>
        <taxon>Sordariomycetes</taxon>
        <taxon>Sordariomycetidae</taxon>
        <taxon>Sordariales</taxon>
        <taxon>Lasiosphaeriaceae</taxon>
        <taxon>Lasiosphaeria</taxon>
    </lineage>
</organism>
<dbReference type="AlphaFoldDB" id="A0AAJ0HD69"/>
<dbReference type="EMBL" id="JAUIQD010000005">
    <property type="protein sequence ID" value="KAK3348703.1"/>
    <property type="molecule type" value="Genomic_DNA"/>
</dbReference>
<keyword evidence="1" id="KW-1133">Transmembrane helix</keyword>
<reference evidence="2" key="2">
    <citation type="submission" date="2023-06" db="EMBL/GenBank/DDBJ databases">
        <authorList>
            <consortium name="Lawrence Berkeley National Laboratory"/>
            <person name="Haridas S."/>
            <person name="Hensen N."/>
            <person name="Bonometti L."/>
            <person name="Westerberg I."/>
            <person name="Brannstrom I.O."/>
            <person name="Guillou S."/>
            <person name="Cros-Aarteil S."/>
            <person name="Calhoun S."/>
            <person name="Kuo A."/>
            <person name="Mondo S."/>
            <person name="Pangilinan J."/>
            <person name="Riley R."/>
            <person name="Labutti K."/>
            <person name="Andreopoulos B."/>
            <person name="Lipzen A."/>
            <person name="Chen C."/>
            <person name="Yanf M."/>
            <person name="Daum C."/>
            <person name="Ng V."/>
            <person name="Clum A."/>
            <person name="Steindorff A."/>
            <person name="Ohm R."/>
            <person name="Martin F."/>
            <person name="Silar P."/>
            <person name="Natvig D."/>
            <person name="Lalanne C."/>
            <person name="Gautier V."/>
            <person name="Ament-Velasquez S.L."/>
            <person name="Kruys A."/>
            <person name="Hutchinson M.I."/>
            <person name="Powell A.J."/>
            <person name="Barry K."/>
            <person name="Miller A.N."/>
            <person name="Grigoriev I.V."/>
            <person name="Debuchy R."/>
            <person name="Gladieux P."/>
            <person name="Thoren M.H."/>
            <person name="Johannesson H."/>
        </authorList>
    </citation>
    <scope>NUCLEOTIDE SEQUENCE</scope>
    <source>
        <strain evidence="2">CBS 955.72</strain>
    </source>
</reference>
<name>A0AAJ0HD69_9PEZI</name>
<keyword evidence="3" id="KW-1185">Reference proteome</keyword>
<reference evidence="2" key="1">
    <citation type="journal article" date="2023" name="Mol. Phylogenet. Evol.">
        <title>Genome-scale phylogeny and comparative genomics of the fungal order Sordariales.</title>
        <authorList>
            <person name="Hensen N."/>
            <person name="Bonometti L."/>
            <person name="Westerberg I."/>
            <person name="Brannstrom I.O."/>
            <person name="Guillou S."/>
            <person name="Cros-Aarteil S."/>
            <person name="Calhoun S."/>
            <person name="Haridas S."/>
            <person name="Kuo A."/>
            <person name="Mondo S."/>
            <person name="Pangilinan J."/>
            <person name="Riley R."/>
            <person name="LaButti K."/>
            <person name="Andreopoulos B."/>
            <person name="Lipzen A."/>
            <person name="Chen C."/>
            <person name="Yan M."/>
            <person name="Daum C."/>
            <person name="Ng V."/>
            <person name="Clum A."/>
            <person name="Steindorff A."/>
            <person name="Ohm R.A."/>
            <person name="Martin F."/>
            <person name="Silar P."/>
            <person name="Natvig D.O."/>
            <person name="Lalanne C."/>
            <person name="Gautier V."/>
            <person name="Ament-Velasquez S.L."/>
            <person name="Kruys A."/>
            <person name="Hutchinson M.I."/>
            <person name="Powell A.J."/>
            <person name="Barry K."/>
            <person name="Miller A.N."/>
            <person name="Grigoriev I.V."/>
            <person name="Debuchy R."/>
            <person name="Gladieux P."/>
            <person name="Hiltunen Thoren M."/>
            <person name="Johannesson H."/>
        </authorList>
    </citation>
    <scope>NUCLEOTIDE SEQUENCE</scope>
    <source>
        <strain evidence="2">CBS 955.72</strain>
    </source>
</reference>
<keyword evidence="1" id="KW-0812">Transmembrane</keyword>
<comment type="caution">
    <text evidence="2">The sequence shown here is derived from an EMBL/GenBank/DDBJ whole genome shotgun (WGS) entry which is preliminary data.</text>
</comment>
<dbReference type="Proteomes" id="UP001275084">
    <property type="component" value="Unassembled WGS sequence"/>
</dbReference>
<accession>A0AAJ0HD69</accession>
<evidence type="ECO:0000256" key="1">
    <source>
        <dbReference type="SAM" id="Phobius"/>
    </source>
</evidence>